<feature type="transmembrane region" description="Helical" evidence="1">
    <location>
        <begin position="20"/>
        <end position="46"/>
    </location>
</feature>
<dbReference type="EMBL" id="BART01000896">
    <property type="protein sequence ID" value="GAG58382.1"/>
    <property type="molecule type" value="Genomic_DNA"/>
</dbReference>
<evidence type="ECO:0000259" key="2">
    <source>
        <dbReference type="Pfam" id="PF03330"/>
    </source>
</evidence>
<name>X0ZJV6_9ZZZZ</name>
<evidence type="ECO:0000313" key="3">
    <source>
        <dbReference type="EMBL" id="GAG58382.1"/>
    </source>
</evidence>
<gene>
    <name evidence="3" type="ORF">S01H4_03595</name>
</gene>
<dbReference type="Pfam" id="PF03330">
    <property type="entry name" value="DPBB_1"/>
    <property type="match status" value="1"/>
</dbReference>
<proteinExistence type="predicted"/>
<dbReference type="Gene3D" id="2.40.40.10">
    <property type="entry name" value="RlpA-like domain"/>
    <property type="match status" value="1"/>
</dbReference>
<dbReference type="PANTHER" id="PTHR34183">
    <property type="entry name" value="ENDOLYTIC PEPTIDOGLYCAN TRANSGLYCOSYLASE RLPA"/>
    <property type="match status" value="1"/>
</dbReference>
<organism evidence="3">
    <name type="scientific">marine sediment metagenome</name>
    <dbReference type="NCBI Taxonomy" id="412755"/>
    <lineage>
        <taxon>unclassified sequences</taxon>
        <taxon>metagenomes</taxon>
        <taxon>ecological metagenomes</taxon>
    </lineage>
</organism>
<accession>X0ZJV6</accession>
<dbReference type="PANTHER" id="PTHR34183:SF1">
    <property type="entry name" value="ENDOLYTIC PEPTIDOGLYCAN TRANSGLYCOSYLASE RLPA"/>
    <property type="match status" value="1"/>
</dbReference>
<dbReference type="InterPro" id="IPR036908">
    <property type="entry name" value="RlpA-like_sf"/>
</dbReference>
<dbReference type="CDD" id="cd22268">
    <property type="entry name" value="DPBB_RlpA-like"/>
    <property type="match status" value="1"/>
</dbReference>
<protein>
    <recommendedName>
        <fullName evidence="2">RlpA-like protein double-psi beta-barrel domain-containing protein</fullName>
    </recommendedName>
</protein>
<keyword evidence="1" id="KW-0472">Membrane</keyword>
<keyword evidence="1" id="KW-1133">Transmembrane helix</keyword>
<dbReference type="AlphaFoldDB" id="X0ZJV6"/>
<dbReference type="SUPFAM" id="SSF50685">
    <property type="entry name" value="Barwin-like endoglucanases"/>
    <property type="match status" value="1"/>
</dbReference>
<reference evidence="3" key="1">
    <citation type="journal article" date="2014" name="Front. Microbiol.">
        <title>High frequency of phylogenetically diverse reductive dehalogenase-homologous genes in deep subseafloor sedimentary metagenomes.</title>
        <authorList>
            <person name="Kawai M."/>
            <person name="Futagami T."/>
            <person name="Toyoda A."/>
            <person name="Takaki Y."/>
            <person name="Nishi S."/>
            <person name="Hori S."/>
            <person name="Arai W."/>
            <person name="Tsubouchi T."/>
            <person name="Morono Y."/>
            <person name="Uchiyama I."/>
            <person name="Ito T."/>
            <person name="Fujiyama A."/>
            <person name="Inagaki F."/>
            <person name="Takami H."/>
        </authorList>
    </citation>
    <scope>NUCLEOTIDE SEQUENCE</scope>
    <source>
        <strain evidence="3">Expedition CK06-06</strain>
    </source>
</reference>
<sequence length="259" mass="29985">MESHIESHIYTTPKIESYIYTASKITICLLLQFLLLLFCLTLTLSLTQNKNYSFSKQIIPNEISNSKYDNLLSVDNYKNVSINNYQIYKEVDRIEGKNHNLYIEEYNYYVANNNLYSEIYNIDNVEFKEALAYKEKSNSINKERIADNGVENSSNLRTARASWYGPRFYGKRTANGELFTKSIISFAHKTLPFGTEVKFYYNNKTVIAHCNDKGPYKNGAEFDLSYKTAKILGFSGVKSIKYEILDDSNDQNRTSFANF</sequence>
<dbReference type="InterPro" id="IPR009009">
    <property type="entry name" value="RlpA-like_DPBB"/>
</dbReference>
<keyword evidence="1" id="KW-0812">Transmembrane</keyword>
<comment type="caution">
    <text evidence="3">The sequence shown here is derived from an EMBL/GenBank/DDBJ whole genome shotgun (WGS) entry which is preliminary data.</text>
</comment>
<evidence type="ECO:0000256" key="1">
    <source>
        <dbReference type="SAM" id="Phobius"/>
    </source>
</evidence>
<feature type="domain" description="RlpA-like protein double-psi beta-barrel" evidence="2">
    <location>
        <begin position="159"/>
        <end position="236"/>
    </location>
</feature>